<dbReference type="InterPro" id="IPR001000">
    <property type="entry name" value="GH10_dom"/>
</dbReference>
<accession>A0A2I0A2A0</accession>
<dbReference type="OrthoDB" id="3055998at2759"/>
<evidence type="ECO:0000256" key="2">
    <source>
        <dbReference type="ARBA" id="ARBA00022651"/>
    </source>
</evidence>
<dbReference type="PRINTS" id="PR00134">
    <property type="entry name" value="GLHYDRLASE10"/>
</dbReference>
<dbReference type="GO" id="GO:0031176">
    <property type="term" value="F:endo-1,4-beta-xylanase activity"/>
    <property type="evidence" value="ECO:0007669"/>
    <property type="project" value="UniProtKB-ARBA"/>
</dbReference>
<dbReference type="InterPro" id="IPR003305">
    <property type="entry name" value="CenC_carb-bd"/>
</dbReference>
<dbReference type="InterPro" id="IPR008979">
    <property type="entry name" value="Galactose-bd-like_sf"/>
</dbReference>
<evidence type="ECO:0000313" key="10">
    <source>
        <dbReference type="EMBL" id="PKA49691.1"/>
    </source>
</evidence>
<dbReference type="PANTHER" id="PTHR31490">
    <property type="entry name" value="GLYCOSYL HYDROLASE"/>
    <property type="match status" value="1"/>
</dbReference>
<dbReference type="PROSITE" id="PS00591">
    <property type="entry name" value="GH10_1"/>
    <property type="match status" value="1"/>
</dbReference>
<dbReference type="SUPFAM" id="SSF51445">
    <property type="entry name" value="(Trans)glycosidases"/>
    <property type="match status" value="1"/>
</dbReference>
<dbReference type="PROSITE" id="PS51760">
    <property type="entry name" value="GH10_2"/>
    <property type="match status" value="1"/>
</dbReference>
<dbReference type="Pfam" id="PF02018">
    <property type="entry name" value="CBM_4_9"/>
    <property type="match status" value="3"/>
</dbReference>
<dbReference type="SMART" id="SM00633">
    <property type="entry name" value="Glyco_10"/>
    <property type="match status" value="1"/>
</dbReference>
<evidence type="ECO:0000256" key="5">
    <source>
        <dbReference type="ARBA" id="ARBA00023277"/>
    </source>
</evidence>
<dbReference type="SUPFAM" id="SSF49785">
    <property type="entry name" value="Galactose-binding domain-like"/>
    <property type="match status" value="3"/>
</dbReference>
<dbReference type="Gene3D" id="2.60.120.260">
    <property type="entry name" value="Galactose-binding domain-like"/>
    <property type="match status" value="3"/>
</dbReference>
<feature type="domain" description="GH10" evidence="9">
    <location>
        <begin position="545"/>
        <end position="840"/>
    </location>
</feature>
<evidence type="ECO:0000256" key="8">
    <source>
        <dbReference type="PROSITE-ProRule" id="PRU10061"/>
    </source>
</evidence>
<feature type="active site" description="Nucleophile" evidence="8">
    <location>
        <position position="775"/>
    </location>
</feature>
<proteinExistence type="inferred from homology"/>
<dbReference type="PANTHER" id="PTHR31490:SF1">
    <property type="entry name" value="ENDO-1,4-BETA-XYLANASE 1"/>
    <property type="match status" value="1"/>
</dbReference>
<keyword evidence="5" id="KW-0119">Carbohydrate metabolism</keyword>
<organism evidence="10 11">
    <name type="scientific">Apostasia shenzhenica</name>
    <dbReference type="NCBI Taxonomy" id="1088818"/>
    <lineage>
        <taxon>Eukaryota</taxon>
        <taxon>Viridiplantae</taxon>
        <taxon>Streptophyta</taxon>
        <taxon>Embryophyta</taxon>
        <taxon>Tracheophyta</taxon>
        <taxon>Spermatophyta</taxon>
        <taxon>Magnoliopsida</taxon>
        <taxon>Liliopsida</taxon>
        <taxon>Asparagales</taxon>
        <taxon>Orchidaceae</taxon>
        <taxon>Apostasioideae</taxon>
        <taxon>Apostasia</taxon>
    </lineage>
</organism>
<protein>
    <recommendedName>
        <fullName evidence="9">GH10 domain-containing protein</fullName>
    </recommendedName>
</protein>
<dbReference type="EMBL" id="KZ452037">
    <property type="protein sequence ID" value="PKA49691.1"/>
    <property type="molecule type" value="Genomic_DNA"/>
</dbReference>
<dbReference type="InterPro" id="IPR044846">
    <property type="entry name" value="GH10"/>
</dbReference>
<evidence type="ECO:0000313" key="11">
    <source>
        <dbReference type="Proteomes" id="UP000236161"/>
    </source>
</evidence>
<dbReference type="FunFam" id="3.20.20.80:FF:000104">
    <property type="entry name" value="Endo-1,4-beta-xylanase A"/>
    <property type="match status" value="1"/>
</dbReference>
<keyword evidence="11" id="KW-1185">Reference proteome</keyword>
<dbReference type="Proteomes" id="UP000236161">
    <property type="component" value="Unassembled WGS sequence"/>
</dbReference>
<dbReference type="AlphaFoldDB" id="A0A2I0A2A0"/>
<dbReference type="InterPro" id="IPR017853">
    <property type="entry name" value="GH"/>
</dbReference>
<comment type="similarity">
    <text evidence="1">Belongs to the glycosyl hydrolase 10 (cellulase F) family.</text>
</comment>
<evidence type="ECO:0000256" key="6">
    <source>
        <dbReference type="ARBA" id="ARBA00023295"/>
    </source>
</evidence>
<keyword evidence="7" id="KW-0624">Polysaccharide degradation</keyword>
<keyword evidence="2" id="KW-0858">Xylan degradation</keyword>
<name>A0A2I0A2A0_9ASPA</name>
<keyword evidence="6" id="KW-0326">Glycosidase</keyword>
<evidence type="ECO:0000256" key="3">
    <source>
        <dbReference type="ARBA" id="ARBA00022737"/>
    </source>
</evidence>
<dbReference type="STRING" id="1088818.A0A2I0A2A0"/>
<dbReference type="Gene3D" id="3.20.20.80">
    <property type="entry name" value="Glycosidases"/>
    <property type="match status" value="1"/>
</dbReference>
<evidence type="ECO:0000256" key="4">
    <source>
        <dbReference type="ARBA" id="ARBA00022801"/>
    </source>
</evidence>
<evidence type="ECO:0000259" key="9">
    <source>
        <dbReference type="PROSITE" id="PS51760"/>
    </source>
</evidence>
<keyword evidence="3" id="KW-0677">Repeat</keyword>
<evidence type="ECO:0000256" key="7">
    <source>
        <dbReference type="ARBA" id="ARBA00023326"/>
    </source>
</evidence>
<dbReference type="GO" id="GO:0045493">
    <property type="term" value="P:xylan catabolic process"/>
    <property type="evidence" value="ECO:0007669"/>
    <property type="project" value="UniProtKB-KW"/>
</dbReference>
<gene>
    <name evidence="10" type="ORF">AXF42_Ash004232</name>
</gene>
<keyword evidence="4" id="KW-0378">Hydrolase</keyword>
<sequence>MPSGNRDIIRNPFFEEGLKHWSGRGCVILLHESLRDGSILPLHGRYFASACKRNQTWNGIQQDITGLVLRKLAYEVIAVVRIFGADGLAVVRSTLWVQSSNGCEQYISVGKVQASDKEWIHLQGKFLLNGATSKVVIFLEGPPLGIDILVNSLIIKRAEKVRSSPPPMIEQGNRDAVIDSSCSLNPNIISNHDFAYGLYSWTLNCCDGYVVSGESSLFKGVIALTGSNYAVVTNRREAWQGLEHDITTNVSPDLCYQVSANIRVVSDQDKPAPVIATLKLEFQDSPTSYLCIGRVLASKERWEKLEGSFTLTSMPKRVIFFLEGPPPGHDLLIDSVAVFVTMPKKFANAPYGINIIENSNLDRGLSGWSSLGSCNLSISAGSPCLLPPSAKDSIDHLETLSGRYIHTTNRTETWMGPSQIITDKLVLHLTYQVAAWVRVGSGASSPQIVNVALGVDNQWVNGGYVLVTDDKWHEVMGSFRIEKQPSKVTVYMQGPSPQIDLMVAGLHVFPVDRKSRFYQLMKKTDQVRKRDVVLKFRGIDGWNASNSFVKVRQVQNSFPFGSCINRSNIENEEFVDFIVKNFNWAVFGNELKWYHTEPEKGKYNYKDADEMLEFCKKHGLGTRGHCIFWEVEDAVQQWVKSLDKNDLKKAVEDRLRDLLTRYKGRFRHYDVNNEMLHGSFYTDRLGEDIRAYMFREAHKLDPSATLFVNDYNVEDGCDAKASPEMYIRQILDLQDRGALVGGIGLQGHISNPVGQIVCAALDKLAILGLPIWFTELDVAAENEHVRAEDLEVMLREAFAHPAVEGIMLWGFWELFMCRDNSHLVNAEGDINEAGKRFLALKQEWLTNADGSIDNFGEFKFRGYYGSYTLEITTPQKRSSLSFIVEKGESPLVLCINL</sequence>
<dbReference type="Pfam" id="PF00331">
    <property type="entry name" value="Glyco_hydro_10"/>
    <property type="match status" value="1"/>
</dbReference>
<dbReference type="InterPro" id="IPR031158">
    <property type="entry name" value="GH10_AS"/>
</dbReference>
<evidence type="ECO:0000256" key="1">
    <source>
        <dbReference type="ARBA" id="ARBA00007495"/>
    </source>
</evidence>
<reference evidence="10 11" key="1">
    <citation type="journal article" date="2017" name="Nature">
        <title>The Apostasia genome and the evolution of orchids.</title>
        <authorList>
            <person name="Zhang G.Q."/>
            <person name="Liu K.W."/>
            <person name="Li Z."/>
            <person name="Lohaus R."/>
            <person name="Hsiao Y.Y."/>
            <person name="Niu S.C."/>
            <person name="Wang J.Y."/>
            <person name="Lin Y.C."/>
            <person name="Xu Q."/>
            <person name="Chen L.J."/>
            <person name="Yoshida K."/>
            <person name="Fujiwara S."/>
            <person name="Wang Z.W."/>
            <person name="Zhang Y.Q."/>
            <person name="Mitsuda N."/>
            <person name="Wang M."/>
            <person name="Liu G.H."/>
            <person name="Pecoraro L."/>
            <person name="Huang H.X."/>
            <person name="Xiao X.J."/>
            <person name="Lin M."/>
            <person name="Wu X.Y."/>
            <person name="Wu W.L."/>
            <person name="Chen Y.Y."/>
            <person name="Chang S.B."/>
            <person name="Sakamoto S."/>
            <person name="Ohme-Takagi M."/>
            <person name="Yagi M."/>
            <person name="Zeng S.J."/>
            <person name="Shen C.Y."/>
            <person name="Yeh C.M."/>
            <person name="Luo Y.B."/>
            <person name="Tsai W.C."/>
            <person name="Van de Peer Y."/>
            <person name="Liu Z.J."/>
        </authorList>
    </citation>
    <scope>NUCLEOTIDE SEQUENCE [LARGE SCALE GENOMIC DNA]</scope>
    <source>
        <strain evidence="11">cv. Shenzhen</strain>
        <tissue evidence="10">Stem</tissue>
    </source>
</reference>